<evidence type="ECO:0000256" key="6">
    <source>
        <dbReference type="ARBA" id="ARBA00023180"/>
    </source>
</evidence>
<evidence type="ECO:0000256" key="8">
    <source>
        <dbReference type="SAM" id="Phobius"/>
    </source>
</evidence>
<reference evidence="9 10" key="1">
    <citation type="journal article" date="2022" name="Allergy">
        <title>Genome assembly and annotation of Periplaneta americana reveal a comprehensive cockroach allergen profile.</title>
        <authorList>
            <person name="Wang L."/>
            <person name="Xiong Q."/>
            <person name="Saelim N."/>
            <person name="Wang L."/>
            <person name="Nong W."/>
            <person name="Wan A.T."/>
            <person name="Shi M."/>
            <person name="Liu X."/>
            <person name="Cao Q."/>
            <person name="Hui J.H.L."/>
            <person name="Sookrung N."/>
            <person name="Leung T.F."/>
            <person name="Tungtrongchitr A."/>
            <person name="Tsui S.K.W."/>
        </authorList>
    </citation>
    <scope>NUCLEOTIDE SEQUENCE [LARGE SCALE GENOMIC DNA]</scope>
    <source>
        <strain evidence="9">PWHHKU_190912</strain>
    </source>
</reference>
<sequence>MSPGSSTESYPAFAHLGLRENPGKNLNQVTRPDRESNPGHLVSRPDALTVTPQSKKTRLNLIFAGKEYTIEKNDILKTDVGAEFVCSGGVEVQGGNITFSFRRVEFLAFANDDNVKLQPCENHEDEPAPEIPADHGDPDVGDFSVEDPETGEACIQAKMGIVLMVAYQNTDGVVKYAIRKVQDNREGLELNGLHQLLVYADYVNMLGEIPQMIRENTGILLEASKEIGLEVNPEKTKYMIMSRDKNIVRNGNIKIGNLSFEDVEKFKYLGVTTKYAKVEVPENARVSGSCSAEDNSQILILSWGGEVATTPSSRAARADYDNIVTLSFKKTEEEYYVDNIGVDVVVDEERFPGAINVGRRQQVEFTNLTVLNTPLGHSVVCNNGEYYDGQKEKGSFYLKVESLTAQGSNETTGEVSYCKADAAPAEDDHTVAIAVGTTVGVVVVVGLVGGAVVAVIIRRRRNRRRSLVE</sequence>
<evidence type="ECO:0000313" key="9">
    <source>
        <dbReference type="EMBL" id="KAJ4446640.1"/>
    </source>
</evidence>
<evidence type="ECO:0000256" key="7">
    <source>
        <dbReference type="SAM" id="MobiDB-lite"/>
    </source>
</evidence>
<evidence type="ECO:0000256" key="3">
    <source>
        <dbReference type="ARBA" id="ARBA00022729"/>
    </source>
</evidence>
<keyword evidence="10" id="KW-1185">Reference proteome</keyword>
<proteinExistence type="predicted"/>
<comment type="subcellular location">
    <subcellularLocation>
        <location evidence="1">Cell membrane</location>
        <topology evidence="1">Single-pass type I membrane protein</topology>
    </subcellularLocation>
</comment>
<dbReference type="Gene3D" id="2.40.160.110">
    <property type="match status" value="1"/>
</dbReference>
<dbReference type="Proteomes" id="UP001148838">
    <property type="component" value="Unassembled WGS sequence"/>
</dbReference>
<dbReference type="EMBL" id="JAJSOF020000009">
    <property type="protein sequence ID" value="KAJ4446640.1"/>
    <property type="molecule type" value="Genomic_DNA"/>
</dbReference>
<feature type="region of interest" description="Disordered" evidence="7">
    <location>
        <begin position="117"/>
        <end position="136"/>
    </location>
</feature>
<keyword evidence="5 8" id="KW-0472">Membrane</keyword>
<accession>A0ABQ8TMM7</accession>
<evidence type="ECO:0000256" key="2">
    <source>
        <dbReference type="ARBA" id="ARBA00022692"/>
    </source>
</evidence>
<feature type="region of interest" description="Disordered" evidence="7">
    <location>
        <begin position="17"/>
        <end position="45"/>
    </location>
</feature>
<evidence type="ECO:0000256" key="5">
    <source>
        <dbReference type="ARBA" id="ARBA00023136"/>
    </source>
</evidence>
<keyword evidence="4 8" id="KW-1133">Transmembrane helix</keyword>
<comment type="caution">
    <text evidence="9">The sequence shown here is derived from an EMBL/GenBank/DDBJ whole genome shotgun (WGS) entry which is preliminary data.</text>
</comment>
<keyword evidence="2 8" id="KW-0812">Transmembrane</keyword>
<feature type="transmembrane region" description="Helical" evidence="8">
    <location>
        <begin position="431"/>
        <end position="457"/>
    </location>
</feature>
<evidence type="ECO:0000256" key="1">
    <source>
        <dbReference type="ARBA" id="ARBA00004251"/>
    </source>
</evidence>
<gene>
    <name evidence="9" type="ORF">ANN_13337</name>
</gene>
<dbReference type="PANTHER" id="PTHR11506">
    <property type="entry name" value="LYSOSOME-ASSOCIATED MEMBRANE GLYCOPROTEIN"/>
    <property type="match status" value="1"/>
</dbReference>
<name>A0ABQ8TMM7_PERAM</name>
<evidence type="ECO:0000256" key="4">
    <source>
        <dbReference type="ARBA" id="ARBA00022989"/>
    </source>
</evidence>
<dbReference type="PANTHER" id="PTHR11506:SF35">
    <property type="entry name" value="LYSOSOME-ASSOCIATED MEMBRANE GLYCOPROTEIN 5"/>
    <property type="match status" value="1"/>
</dbReference>
<keyword evidence="3" id="KW-0732">Signal</keyword>
<keyword evidence="6" id="KW-0325">Glycoprotein</keyword>
<protein>
    <submittedName>
        <fullName evidence="9">Uncharacterized protein</fullName>
    </submittedName>
</protein>
<dbReference type="InterPro" id="IPR002000">
    <property type="entry name" value="Lysosome-assoc_membr_glycop"/>
</dbReference>
<feature type="compositionally biased region" description="Basic and acidic residues" evidence="7">
    <location>
        <begin position="121"/>
        <end position="136"/>
    </location>
</feature>
<organism evidence="9 10">
    <name type="scientific">Periplaneta americana</name>
    <name type="common">American cockroach</name>
    <name type="synonym">Blatta americana</name>
    <dbReference type="NCBI Taxonomy" id="6978"/>
    <lineage>
        <taxon>Eukaryota</taxon>
        <taxon>Metazoa</taxon>
        <taxon>Ecdysozoa</taxon>
        <taxon>Arthropoda</taxon>
        <taxon>Hexapoda</taxon>
        <taxon>Insecta</taxon>
        <taxon>Pterygota</taxon>
        <taxon>Neoptera</taxon>
        <taxon>Polyneoptera</taxon>
        <taxon>Dictyoptera</taxon>
        <taxon>Blattodea</taxon>
        <taxon>Blattoidea</taxon>
        <taxon>Blattidae</taxon>
        <taxon>Blattinae</taxon>
        <taxon>Periplaneta</taxon>
    </lineage>
</organism>
<evidence type="ECO:0000313" key="10">
    <source>
        <dbReference type="Proteomes" id="UP001148838"/>
    </source>
</evidence>